<name>A0A2P9AMP1_9HYPH</name>
<reference evidence="3" key="1">
    <citation type="submission" date="2016-12" db="EMBL/GenBank/DDBJ databases">
        <authorList>
            <person name="Brunel B."/>
        </authorList>
    </citation>
    <scope>NUCLEOTIDE SEQUENCE [LARGE SCALE GENOMIC DNA]</scope>
</reference>
<protein>
    <recommendedName>
        <fullName evidence="4">DDE domain-containing protein</fullName>
    </recommendedName>
</protein>
<sequence>MFLSQTEWQPYLGRSPLFFGERACYVQRLSFRPNSDLAVRALVSGLQSRPARPEEMMAERGLNVDHSTVHRWVVHFSPQLLERFNGRKRAVTGKWHMDETYIKIRGQWMYLSRRRRRRRHGRVLLQRTPRPAGSQALLPEGPWSATADRIASSSTAARPIMRRSFPATPNTVCGIDRDER</sequence>
<dbReference type="PANTHER" id="PTHR35528">
    <property type="entry name" value="BLL1675 PROTEIN"/>
    <property type="match status" value="1"/>
</dbReference>
<gene>
    <name evidence="2" type="ORF">BQ8482_290020</name>
</gene>
<dbReference type="AlphaFoldDB" id="A0A2P9AMP1"/>
<dbReference type="InterPro" id="IPR052183">
    <property type="entry name" value="IS_Transposase"/>
</dbReference>
<dbReference type="Proteomes" id="UP000245698">
    <property type="component" value="Unassembled WGS sequence"/>
</dbReference>
<dbReference type="EMBL" id="FUIG01000036">
    <property type="protein sequence ID" value="SJM32425.1"/>
    <property type="molecule type" value="Genomic_DNA"/>
</dbReference>
<organism evidence="2 3">
    <name type="scientific">Mesorhizobium delmotii</name>
    <dbReference type="NCBI Taxonomy" id="1631247"/>
    <lineage>
        <taxon>Bacteria</taxon>
        <taxon>Pseudomonadati</taxon>
        <taxon>Pseudomonadota</taxon>
        <taxon>Alphaproteobacteria</taxon>
        <taxon>Hyphomicrobiales</taxon>
        <taxon>Phyllobacteriaceae</taxon>
        <taxon>Mesorhizobium</taxon>
    </lineage>
</organism>
<accession>A0A2P9AMP1</accession>
<proteinExistence type="predicted"/>
<evidence type="ECO:0000256" key="1">
    <source>
        <dbReference type="SAM" id="MobiDB-lite"/>
    </source>
</evidence>
<dbReference type="PANTHER" id="PTHR35528:SF3">
    <property type="entry name" value="BLL1675 PROTEIN"/>
    <property type="match status" value="1"/>
</dbReference>
<feature type="region of interest" description="Disordered" evidence="1">
    <location>
        <begin position="126"/>
        <end position="145"/>
    </location>
</feature>
<evidence type="ECO:0000313" key="3">
    <source>
        <dbReference type="Proteomes" id="UP000245698"/>
    </source>
</evidence>
<evidence type="ECO:0000313" key="2">
    <source>
        <dbReference type="EMBL" id="SJM32425.1"/>
    </source>
</evidence>
<evidence type="ECO:0008006" key="4">
    <source>
        <dbReference type="Google" id="ProtNLM"/>
    </source>
</evidence>
<keyword evidence="3" id="KW-1185">Reference proteome</keyword>